<dbReference type="EMBL" id="JBFRUW010000039">
    <property type="protein sequence ID" value="MFA0568809.1"/>
    <property type="molecule type" value="Genomic_DNA"/>
</dbReference>
<evidence type="ECO:0000256" key="1">
    <source>
        <dbReference type="SAM" id="Coils"/>
    </source>
</evidence>
<sequence>MKRIILIASALLSHPALAAQCRVDLKNEIHIDEQQVEIHQTNGDTAVFDAENNLYIHGEKIELDDNQQAAVEKYRESMTEYLPRAKAIAREGLTLANDVIDDIAASFDSPEAFDNVKQSMKTFFADLEARYYKDGDLVLPAESFDSMASNWSEDLDKAMEIFNEEFITSAFNAMSEKMSKEGGLNLSQLTEDMAELKQKVEERFAEHSKQVEKETEEFCDSLDDMAEQEQQLHKSIPNLKDYQVFTI</sequence>
<dbReference type="InterPro" id="IPR021307">
    <property type="entry name" value="DUF2884"/>
</dbReference>
<keyword evidence="2" id="KW-0732">Signal</keyword>
<reference evidence="3 4" key="1">
    <citation type="journal article" date="2024" name="ISME J.">
        <title>Tailless and filamentous prophages are predominant in marine Vibrio.</title>
        <authorList>
            <person name="Steensen K."/>
            <person name="Seneca J."/>
            <person name="Bartlau N."/>
            <person name="Yu X.A."/>
            <person name="Hussain F.A."/>
            <person name="Polz M.F."/>
        </authorList>
    </citation>
    <scope>NUCLEOTIDE SEQUENCE [LARGE SCALE GENOMIC DNA]</scope>
    <source>
        <strain evidence="3 4">10N.222.51.A1</strain>
    </source>
</reference>
<dbReference type="Pfam" id="PF11101">
    <property type="entry name" value="DUF2884"/>
    <property type="match status" value="1"/>
</dbReference>
<dbReference type="Proteomes" id="UP001570417">
    <property type="component" value="Unassembled WGS sequence"/>
</dbReference>
<feature type="coiled-coil region" evidence="1">
    <location>
        <begin position="186"/>
        <end position="217"/>
    </location>
</feature>
<keyword evidence="1" id="KW-0175">Coiled coil</keyword>
<comment type="caution">
    <text evidence="3">The sequence shown here is derived from an EMBL/GenBank/DDBJ whole genome shotgun (WGS) entry which is preliminary data.</text>
</comment>
<evidence type="ECO:0000256" key="2">
    <source>
        <dbReference type="SAM" id="SignalP"/>
    </source>
</evidence>
<feature type="chain" id="PRO_5046593852" evidence="2">
    <location>
        <begin position="19"/>
        <end position="247"/>
    </location>
</feature>
<gene>
    <name evidence="3" type="ORF">AB4566_11030</name>
</gene>
<dbReference type="RefSeq" id="WP_372266136.1">
    <property type="nucleotide sequence ID" value="NZ_JBFRUW010000039.1"/>
</dbReference>
<evidence type="ECO:0000313" key="4">
    <source>
        <dbReference type="Proteomes" id="UP001570417"/>
    </source>
</evidence>
<organism evidence="3 4">
    <name type="scientific">Vibrio gallaecicus</name>
    <dbReference type="NCBI Taxonomy" id="552386"/>
    <lineage>
        <taxon>Bacteria</taxon>
        <taxon>Pseudomonadati</taxon>
        <taxon>Pseudomonadota</taxon>
        <taxon>Gammaproteobacteria</taxon>
        <taxon>Vibrionales</taxon>
        <taxon>Vibrionaceae</taxon>
        <taxon>Vibrio</taxon>
    </lineage>
</organism>
<accession>A0ABV4NBL1</accession>
<evidence type="ECO:0000313" key="3">
    <source>
        <dbReference type="EMBL" id="MFA0568809.1"/>
    </source>
</evidence>
<keyword evidence="4" id="KW-1185">Reference proteome</keyword>
<feature type="signal peptide" evidence="2">
    <location>
        <begin position="1"/>
        <end position="18"/>
    </location>
</feature>
<protein>
    <submittedName>
        <fullName evidence="3">YggN family protein</fullName>
    </submittedName>
</protein>
<name>A0ABV4NBL1_9VIBR</name>
<proteinExistence type="predicted"/>